<feature type="transmembrane region" description="Helical" evidence="1">
    <location>
        <begin position="50"/>
        <end position="69"/>
    </location>
</feature>
<evidence type="ECO:0000313" key="2">
    <source>
        <dbReference type="EMBL" id="NYI69992.1"/>
    </source>
</evidence>
<gene>
    <name evidence="2" type="ORF">GGQ54_000552</name>
</gene>
<protein>
    <submittedName>
        <fullName evidence="2">Putative membrane protein YphA (DoxX/SURF4 family)</fullName>
    </submittedName>
</protein>
<dbReference type="RefSeq" id="WP_179443995.1">
    <property type="nucleotide sequence ID" value="NZ_JACBZS010000001.1"/>
</dbReference>
<reference evidence="2 3" key="1">
    <citation type="submission" date="2020-07" db="EMBL/GenBank/DDBJ databases">
        <title>Sequencing the genomes of 1000 actinobacteria strains.</title>
        <authorList>
            <person name="Klenk H.-P."/>
        </authorList>
    </citation>
    <scope>NUCLEOTIDE SEQUENCE [LARGE SCALE GENOMIC DNA]</scope>
    <source>
        <strain evidence="2 3">DSM 103164</strain>
    </source>
</reference>
<comment type="caution">
    <text evidence="2">The sequence shown here is derived from an EMBL/GenBank/DDBJ whole genome shotgun (WGS) entry which is preliminary data.</text>
</comment>
<dbReference type="Proteomes" id="UP000527616">
    <property type="component" value="Unassembled WGS sequence"/>
</dbReference>
<dbReference type="EMBL" id="JACBZS010000001">
    <property type="protein sequence ID" value="NYI69992.1"/>
    <property type="molecule type" value="Genomic_DNA"/>
</dbReference>
<dbReference type="InterPro" id="IPR025695">
    <property type="entry name" value="DoxX-like"/>
</dbReference>
<keyword evidence="1" id="KW-0472">Membrane</keyword>
<keyword evidence="1" id="KW-1133">Transmembrane helix</keyword>
<organism evidence="2 3">
    <name type="scientific">Naumannella cuiyingiana</name>
    <dbReference type="NCBI Taxonomy" id="1347891"/>
    <lineage>
        <taxon>Bacteria</taxon>
        <taxon>Bacillati</taxon>
        <taxon>Actinomycetota</taxon>
        <taxon>Actinomycetes</taxon>
        <taxon>Propionibacteriales</taxon>
        <taxon>Propionibacteriaceae</taxon>
        <taxon>Naumannella</taxon>
    </lineage>
</organism>
<evidence type="ECO:0000313" key="3">
    <source>
        <dbReference type="Proteomes" id="UP000527616"/>
    </source>
</evidence>
<keyword evidence="1" id="KW-0812">Transmembrane</keyword>
<dbReference type="AlphaFoldDB" id="A0A7Z0D6V9"/>
<feature type="transmembrane region" description="Helical" evidence="1">
    <location>
        <begin position="76"/>
        <end position="97"/>
    </location>
</feature>
<evidence type="ECO:0000256" key="1">
    <source>
        <dbReference type="SAM" id="Phobius"/>
    </source>
</evidence>
<feature type="transmembrane region" description="Helical" evidence="1">
    <location>
        <begin position="103"/>
        <end position="122"/>
    </location>
</feature>
<proteinExistence type="predicted"/>
<name>A0A7Z0D6V9_9ACTN</name>
<accession>A0A7Z0D6V9</accession>
<keyword evidence="3" id="KW-1185">Reference proteome</keyword>
<sequence>MRVPSAALAAGRVALALVWLYQGLVAKIIGLRADELDILAAVPGIGPEHARLAVILIGAYELGIALAVLARLRPVLVAALQTVTLVVFNAGGLIFAGDAIADPGALVTGNLALLALAWLVALGDRR</sequence>
<dbReference type="Pfam" id="PF13781">
    <property type="entry name" value="DoxX_3"/>
    <property type="match status" value="1"/>
</dbReference>